<dbReference type="EC" id="2.3.2.27" evidence="1"/>
<reference evidence="1" key="1">
    <citation type="submission" date="2021-01" db="EMBL/GenBank/DDBJ databases">
        <authorList>
            <person name="Li R."/>
            <person name="Bekaert M."/>
        </authorList>
    </citation>
    <scope>NUCLEOTIDE SEQUENCE</scope>
    <source>
        <strain evidence="1">Farmed</strain>
    </source>
</reference>
<dbReference type="EMBL" id="CAHIKZ030000890">
    <property type="protein sequence ID" value="CAE1243733.1"/>
    <property type="molecule type" value="Genomic_DNA"/>
</dbReference>
<keyword evidence="1" id="KW-0808">Transferase</keyword>
<evidence type="ECO:0000313" key="2">
    <source>
        <dbReference type="Proteomes" id="UP000597762"/>
    </source>
</evidence>
<keyword evidence="2" id="KW-1185">Reference proteome</keyword>
<proteinExistence type="predicted"/>
<name>A0A812BRJ7_ACAPH</name>
<accession>A0A812BRJ7</accession>
<dbReference type="Proteomes" id="UP000597762">
    <property type="component" value="Unassembled WGS sequence"/>
</dbReference>
<dbReference type="AlphaFoldDB" id="A0A812BRJ7"/>
<evidence type="ECO:0000313" key="1">
    <source>
        <dbReference type="EMBL" id="CAE1243733.1"/>
    </source>
</evidence>
<protein>
    <submittedName>
        <fullName evidence="1">DTX</fullName>
        <ecNumber evidence="1">2.3.2.27</ecNumber>
    </submittedName>
</protein>
<organism evidence="1 2">
    <name type="scientific">Acanthosepion pharaonis</name>
    <name type="common">Pharaoh cuttlefish</name>
    <name type="synonym">Sepia pharaonis</name>
    <dbReference type="NCBI Taxonomy" id="158019"/>
    <lineage>
        <taxon>Eukaryota</taxon>
        <taxon>Metazoa</taxon>
        <taxon>Spiralia</taxon>
        <taxon>Lophotrochozoa</taxon>
        <taxon>Mollusca</taxon>
        <taxon>Cephalopoda</taxon>
        <taxon>Coleoidea</taxon>
        <taxon>Decapodiformes</taxon>
        <taxon>Sepiida</taxon>
        <taxon>Sepiina</taxon>
        <taxon>Sepiidae</taxon>
        <taxon>Acanthosepion</taxon>
    </lineage>
</organism>
<dbReference type="GO" id="GO:0061630">
    <property type="term" value="F:ubiquitin protein ligase activity"/>
    <property type="evidence" value="ECO:0007669"/>
    <property type="project" value="UniProtKB-EC"/>
</dbReference>
<keyword evidence="1" id="KW-0012">Acyltransferase</keyword>
<sequence>MTLAGNLFTFSFVASDEIQFFQRLFFSPSQAEFTIAKEFPSGDTIWKALQSFDQMHLYGSSRKCIAVITESPEIQVKITETISELGNVKTKGFDDGTAGALLGAIPKGSKRTQQEIHEDKPVLWIQLSDFSGNFSENLSHAVDTLIHKVSKLCPFLVQKKNTALTIQTGGPLLYGYPDPLYLNHVFAQLLEIGITPESVQFETIQTQIKMTAFS</sequence>
<gene>
    <name evidence="1" type="ORF">SPHA_23997</name>
</gene>
<comment type="caution">
    <text evidence="1">The sequence shown here is derived from an EMBL/GenBank/DDBJ whole genome shotgun (WGS) entry which is preliminary data.</text>
</comment>